<dbReference type="GO" id="GO:0005829">
    <property type="term" value="C:cytosol"/>
    <property type="evidence" value="ECO:0007669"/>
    <property type="project" value="TreeGrafter"/>
</dbReference>
<evidence type="ECO:0000313" key="6">
    <source>
        <dbReference type="Proteomes" id="UP000031938"/>
    </source>
</evidence>
<gene>
    <name evidence="5" type="ORF">KP78_00730</name>
</gene>
<proteinExistence type="inferred from homology"/>
<dbReference type="InterPro" id="IPR050571">
    <property type="entry name" value="Class-IV_PLP-Dep_Aminotrnsfr"/>
</dbReference>
<dbReference type="InterPro" id="IPR043132">
    <property type="entry name" value="BCAT-like_C"/>
</dbReference>
<dbReference type="NCBIfam" id="NF005800">
    <property type="entry name" value="PRK07650.1"/>
    <property type="match status" value="1"/>
</dbReference>
<comment type="subunit">
    <text evidence="3">Homodimer.</text>
</comment>
<comment type="similarity">
    <text evidence="2">Belongs to the class-IV pyridoxal-phosphate-dependent aminotransferase family.</text>
</comment>
<comment type="cofactor">
    <cofactor evidence="1">
        <name>pyridoxal 5'-phosphate</name>
        <dbReference type="ChEBI" id="CHEBI:597326"/>
    </cofactor>
</comment>
<dbReference type="Pfam" id="PF01063">
    <property type="entry name" value="Aminotran_4"/>
    <property type="match status" value="1"/>
</dbReference>
<dbReference type="GO" id="GO:0046394">
    <property type="term" value="P:carboxylic acid biosynthetic process"/>
    <property type="evidence" value="ECO:0007669"/>
    <property type="project" value="UniProtKB-ARBA"/>
</dbReference>
<dbReference type="Proteomes" id="UP000031938">
    <property type="component" value="Unassembled WGS sequence"/>
</dbReference>
<dbReference type="InterPro" id="IPR043131">
    <property type="entry name" value="BCAT-like_N"/>
</dbReference>
<dbReference type="RefSeq" id="WP_041085352.1">
    <property type="nucleotide sequence ID" value="NZ_JXRP01000003.1"/>
</dbReference>
<evidence type="ECO:0000256" key="1">
    <source>
        <dbReference type="ARBA" id="ARBA00001933"/>
    </source>
</evidence>
<dbReference type="SUPFAM" id="SSF56752">
    <property type="entry name" value="D-aminoacid aminotransferase-like PLP-dependent enzymes"/>
    <property type="match status" value="1"/>
</dbReference>
<dbReference type="InterPro" id="IPR036038">
    <property type="entry name" value="Aminotransferase-like"/>
</dbReference>
<evidence type="ECO:0000313" key="5">
    <source>
        <dbReference type="EMBL" id="KIL52538.1"/>
    </source>
</evidence>
<keyword evidence="6" id="KW-1185">Reference proteome</keyword>
<dbReference type="InterPro" id="IPR001544">
    <property type="entry name" value="Aminotrans_IV"/>
</dbReference>
<dbReference type="FunFam" id="3.20.10.10:FF:000002">
    <property type="entry name" value="D-alanine aminotransferase"/>
    <property type="match status" value="1"/>
</dbReference>
<dbReference type="OrthoDB" id="9805628at2"/>
<sequence>MKIWINGEVMAAEEATISPFDHGYLYGLGVFETFRTYNGHAFLIGDHLDRLHASLNEMGIRYHIKNEEVAQMIEKLQTANGGEDGYFRLNVSAGVRDIGLYPDPYESPTVILLQKALPPQTTKGKEGRWLKLSRNTPETDIRLKSHHYFNNLAGRREITDGTVVEGLFLTKEGYVAEGVTSNLFWIKNQTLYTPSIETGILPGVTRQFILAITEKAGLRIEEGLYLKEAVLKAEEVFITNSIQEIVPIHSIDHLHFQGTEGKWTNHLKAIYSQKTSTLIRSADYVTMKEQ</sequence>
<accession>A0A0C2W945</accession>
<dbReference type="PATRIC" id="fig|889306.3.peg.72"/>
<evidence type="ECO:0000256" key="2">
    <source>
        <dbReference type="ARBA" id="ARBA00009320"/>
    </source>
</evidence>
<dbReference type="GO" id="GO:0008696">
    <property type="term" value="F:4-amino-4-deoxychorismate lyase activity"/>
    <property type="evidence" value="ECO:0007669"/>
    <property type="project" value="UniProtKB-EC"/>
</dbReference>
<evidence type="ECO:0000256" key="3">
    <source>
        <dbReference type="ARBA" id="ARBA00011738"/>
    </source>
</evidence>
<dbReference type="STRING" id="889306.KP78_00730"/>
<name>A0A0C2W945_9BACL</name>
<dbReference type="EMBL" id="JXRP01000003">
    <property type="protein sequence ID" value="KIL52538.1"/>
    <property type="molecule type" value="Genomic_DNA"/>
</dbReference>
<comment type="caution">
    <text evidence="5">The sequence shown here is derived from an EMBL/GenBank/DDBJ whole genome shotgun (WGS) entry which is preliminary data.</text>
</comment>
<dbReference type="PANTHER" id="PTHR42743">
    <property type="entry name" value="AMINO-ACID AMINOTRANSFERASE"/>
    <property type="match status" value="1"/>
</dbReference>
<dbReference type="EC" id="4.1.3.38" evidence="5"/>
<dbReference type="AlphaFoldDB" id="A0A0C2W945"/>
<dbReference type="GO" id="GO:0008652">
    <property type="term" value="P:amino acid biosynthetic process"/>
    <property type="evidence" value="ECO:0007669"/>
    <property type="project" value="UniProtKB-ARBA"/>
</dbReference>
<organism evidence="5 6">
    <name type="scientific">Jeotgalibacillus soli</name>
    <dbReference type="NCBI Taxonomy" id="889306"/>
    <lineage>
        <taxon>Bacteria</taxon>
        <taxon>Bacillati</taxon>
        <taxon>Bacillota</taxon>
        <taxon>Bacilli</taxon>
        <taxon>Bacillales</taxon>
        <taxon>Caryophanaceae</taxon>
        <taxon>Jeotgalibacillus</taxon>
    </lineage>
</organism>
<keyword evidence="4" id="KW-0663">Pyridoxal phosphate</keyword>
<dbReference type="Gene3D" id="3.20.10.10">
    <property type="entry name" value="D-amino Acid Aminotransferase, subunit A, domain 2"/>
    <property type="match status" value="1"/>
</dbReference>
<evidence type="ECO:0000256" key="4">
    <source>
        <dbReference type="ARBA" id="ARBA00022898"/>
    </source>
</evidence>
<protein>
    <submittedName>
        <fullName evidence="5">4-amino-4-deoxychorismate lyase</fullName>
        <ecNumber evidence="5">4.1.3.38</ecNumber>
    </submittedName>
</protein>
<dbReference type="Gene3D" id="3.30.470.10">
    <property type="match status" value="1"/>
</dbReference>
<dbReference type="PANTHER" id="PTHR42743:SF11">
    <property type="entry name" value="AMINODEOXYCHORISMATE LYASE"/>
    <property type="match status" value="1"/>
</dbReference>
<keyword evidence="5" id="KW-0456">Lyase</keyword>
<dbReference type="CDD" id="cd00449">
    <property type="entry name" value="PLPDE_IV"/>
    <property type="match status" value="1"/>
</dbReference>
<reference evidence="5 6" key="1">
    <citation type="submission" date="2015-01" db="EMBL/GenBank/DDBJ databases">
        <title>Genome sequencing of Jeotgalibacillus soli.</title>
        <authorList>
            <person name="Goh K.M."/>
            <person name="Chan K.-G."/>
            <person name="Yaakop A.S."/>
            <person name="Ee R."/>
            <person name="Gan H.M."/>
            <person name="Chan C.S."/>
        </authorList>
    </citation>
    <scope>NUCLEOTIDE SEQUENCE [LARGE SCALE GENOMIC DNA]</scope>
    <source>
        <strain evidence="5 6">P9</strain>
    </source>
</reference>